<keyword evidence="3" id="KW-1185">Reference proteome</keyword>
<feature type="transmembrane region" description="Helical" evidence="1">
    <location>
        <begin position="88"/>
        <end position="111"/>
    </location>
</feature>
<feature type="transmembrane region" description="Helical" evidence="1">
    <location>
        <begin position="157"/>
        <end position="178"/>
    </location>
</feature>
<feature type="transmembrane region" description="Helical" evidence="1">
    <location>
        <begin position="117"/>
        <end position="137"/>
    </location>
</feature>
<protein>
    <submittedName>
        <fullName evidence="2">Uncharacterized protein</fullName>
    </submittedName>
</protein>
<dbReference type="AlphaFoldDB" id="A0AAD2DMC1"/>
<keyword evidence="1" id="KW-0812">Transmembrane</keyword>
<dbReference type="EMBL" id="OU503038">
    <property type="protein sequence ID" value="CAI9757438.1"/>
    <property type="molecule type" value="Genomic_DNA"/>
</dbReference>
<feature type="transmembrane region" description="Helical" evidence="1">
    <location>
        <begin position="58"/>
        <end position="76"/>
    </location>
</feature>
<evidence type="ECO:0000256" key="1">
    <source>
        <dbReference type="SAM" id="Phobius"/>
    </source>
</evidence>
<keyword evidence="1" id="KW-0472">Membrane</keyword>
<gene>
    <name evidence="2" type="ORF">FPE_LOCUS4868</name>
</gene>
<accession>A0AAD2DMC1</accession>
<evidence type="ECO:0000313" key="3">
    <source>
        <dbReference type="Proteomes" id="UP000834106"/>
    </source>
</evidence>
<feature type="transmembrane region" description="Helical" evidence="1">
    <location>
        <begin position="233"/>
        <end position="255"/>
    </location>
</feature>
<evidence type="ECO:0000313" key="2">
    <source>
        <dbReference type="EMBL" id="CAI9757438.1"/>
    </source>
</evidence>
<sequence length="674" mass="76520">MPLTGKDNSGDVERQLDAPMPWIGMYVAAASLVCSLAMAADVFHGFQTKKLWFPSKYFSINAASLSLLAVVMKLPVDLTTRMWAVTDRLAKVSSLIFMSTAMGNFMISLGSMNDKEILLNLIAIGILVITVIANDCIQIIQVRQFLGGREMFAEEIIASFSILLLLFMLSASAIMVPVTKRYLELKYQEMLKLASDEELVQSVGFEEKLTTDKLRAIIKKYWVMAETSSPQFVIVRSVTCLTSGVISLAIAFILAEAQARMALKYRTFSKTASKYDWSTKWIVLAQSAGVIVGTIAPASRWLTTVNFVCSEKSPMSFKTAFKIESYWTQRLVEWKESSLPLQIRDRKWRKVLHDARRIFLNLVIRVQIFIVLYSKLVQFISVCFVSLIIFCFRCIKRLKNMFTSGVSRIHGISESESGVNMEEQDFTRYVLLLEGEAGIPQKTLKNICKEVDKVIEIGKKQQPENLKNLLLKIVNYSSTREIDEYQVPSLNSQEPPNCWSLTLVTLTSIAIALPNTSIDSTNWLLSSVDEGLLYVKLIEKSLDRNGVRLNIRNAADIIWVALELYRKWQDKDLHETSRKGRNSKEILQELSDEAEKIVTEFKRNVKDFLMENPLHWPVKVIAANSMERSVHQAALLLGETEEILKILQQHKARSLNMDKSAYIEKWLILMAQGN</sequence>
<feature type="transmembrane region" description="Helical" evidence="1">
    <location>
        <begin position="23"/>
        <end position="46"/>
    </location>
</feature>
<name>A0AAD2DMC1_9LAMI</name>
<keyword evidence="1" id="KW-1133">Transmembrane helix</keyword>
<dbReference type="PANTHER" id="PTHR35307">
    <property type="entry name" value="PROTEIN, PUTATIVE-RELATED"/>
    <property type="match status" value="1"/>
</dbReference>
<dbReference type="PANTHER" id="PTHR35307:SF3">
    <property type="entry name" value="DUF4220 DOMAIN-CONTAINING PROTEIN"/>
    <property type="match status" value="1"/>
</dbReference>
<reference evidence="2" key="1">
    <citation type="submission" date="2023-05" db="EMBL/GenBank/DDBJ databases">
        <authorList>
            <person name="Huff M."/>
        </authorList>
    </citation>
    <scope>NUCLEOTIDE SEQUENCE</scope>
</reference>
<organism evidence="2 3">
    <name type="scientific">Fraxinus pennsylvanica</name>
    <dbReference type="NCBI Taxonomy" id="56036"/>
    <lineage>
        <taxon>Eukaryota</taxon>
        <taxon>Viridiplantae</taxon>
        <taxon>Streptophyta</taxon>
        <taxon>Embryophyta</taxon>
        <taxon>Tracheophyta</taxon>
        <taxon>Spermatophyta</taxon>
        <taxon>Magnoliopsida</taxon>
        <taxon>eudicotyledons</taxon>
        <taxon>Gunneridae</taxon>
        <taxon>Pentapetalae</taxon>
        <taxon>asterids</taxon>
        <taxon>lamiids</taxon>
        <taxon>Lamiales</taxon>
        <taxon>Oleaceae</taxon>
        <taxon>Oleeae</taxon>
        <taxon>Fraxinus</taxon>
    </lineage>
</organism>
<dbReference type="Proteomes" id="UP000834106">
    <property type="component" value="Chromosome 3"/>
</dbReference>
<proteinExistence type="predicted"/>
<feature type="transmembrane region" description="Helical" evidence="1">
    <location>
        <begin position="379"/>
        <end position="395"/>
    </location>
</feature>